<accession>A0A181CAJ0</accession>
<dbReference type="KEGG" id="kre:GWK63_07580"/>
<evidence type="ECO:0000313" key="2">
    <source>
        <dbReference type="EMBL" id="QIP35342.1"/>
    </source>
</evidence>
<feature type="compositionally biased region" description="Low complexity" evidence="1">
    <location>
        <begin position="98"/>
        <end position="113"/>
    </location>
</feature>
<feature type="region of interest" description="Disordered" evidence="1">
    <location>
        <begin position="61"/>
        <end position="139"/>
    </location>
</feature>
<dbReference type="GeneID" id="85022011"/>
<dbReference type="Proteomes" id="UP000502533">
    <property type="component" value="Chromosome"/>
</dbReference>
<feature type="region of interest" description="Disordered" evidence="1">
    <location>
        <begin position="175"/>
        <end position="200"/>
    </location>
</feature>
<evidence type="ECO:0000313" key="3">
    <source>
        <dbReference type="Proteomes" id="UP000502533"/>
    </source>
</evidence>
<proteinExistence type="predicted"/>
<keyword evidence="3" id="KW-1185">Reference proteome</keyword>
<sequence length="430" mass="43359">MAECRQATKRLVARLRAGGRVVIPRPRGDVAPGVAALARLLRARGRMGAIPPHAARPPAMVAGMDVPAPVPPSAPPPAADSGVRPPPVRSGQGGGTPGRPVAPAARMPAMRPGSGIMGGKGPRGPAANGPGGMPRPTGRLANVPASPAAAISRLAPAIRGPVRMAAYPSPPAWPALRRDGAGSPGRARNDAMPPLPPVPAAAAPPVGLPAGGRMPRRVAFPVPGAQGAGGRMALPPRHVTGTDMGRQGKDDGAARIPPLPAMTGRLAMPRRSAASLPGMALSDRASPGMAPPDMASGSVQVRHLPPYRAVPAATRPPAALPAAHAMPRARDTLRAFRPQRATARGMAGRPPFISPQPPGGGHAAPAAPQAGGAGNGPVVQVTIPLTLDRHVLGQAMARIDTSRALHEHRATGTAPDTLRHAQLPGRSIGA</sequence>
<organism evidence="2 3">
    <name type="scientific">Komagataeibacter rhaeticus</name>
    <dbReference type="NCBI Taxonomy" id="215221"/>
    <lineage>
        <taxon>Bacteria</taxon>
        <taxon>Pseudomonadati</taxon>
        <taxon>Pseudomonadota</taxon>
        <taxon>Alphaproteobacteria</taxon>
        <taxon>Acetobacterales</taxon>
        <taxon>Acetobacteraceae</taxon>
        <taxon>Komagataeibacter</taxon>
    </lineage>
</organism>
<evidence type="ECO:0000256" key="1">
    <source>
        <dbReference type="SAM" id="MobiDB-lite"/>
    </source>
</evidence>
<dbReference type="EMBL" id="CP050139">
    <property type="protein sequence ID" value="QIP35342.1"/>
    <property type="molecule type" value="Genomic_DNA"/>
</dbReference>
<reference evidence="2 3" key="1">
    <citation type="submission" date="2020-03" db="EMBL/GenBank/DDBJ databases">
        <title>Isolation of cellulose-producing strains, genome characterization and application of the synthesized cellulose films as an economical and sustainable material for piezoelectric sensor construction.</title>
        <authorList>
            <person name="Mangayil R.K."/>
        </authorList>
    </citation>
    <scope>NUCLEOTIDE SEQUENCE [LARGE SCALE GENOMIC DNA]</scope>
    <source>
        <strain evidence="2 3">ENS 9a1a</strain>
    </source>
</reference>
<protein>
    <submittedName>
        <fullName evidence="2">Uncharacterized protein</fullName>
    </submittedName>
</protein>
<dbReference type="AlphaFoldDB" id="A0A181CAJ0"/>
<name>A0A181CAJ0_9PROT</name>
<feature type="compositionally biased region" description="Pro residues" evidence="1">
    <location>
        <begin position="68"/>
        <end position="88"/>
    </location>
</feature>
<gene>
    <name evidence="2" type="ORF">GWK63_07580</name>
</gene>
<dbReference type="RefSeq" id="WP_099963227.1">
    <property type="nucleotide sequence ID" value="NZ_CALMTF010000103.1"/>
</dbReference>
<feature type="region of interest" description="Disordered" evidence="1">
    <location>
        <begin position="342"/>
        <end position="375"/>
    </location>
</feature>
<feature type="region of interest" description="Disordered" evidence="1">
    <location>
        <begin position="405"/>
        <end position="430"/>
    </location>
</feature>